<evidence type="ECO:0000259" key="3">
    <source>
        <dbReference type="Pfam" id="PF16344"/>
    </source>
</evidence>
<dbReference type="Proteomes" id="UP000533637">
    <property type="component" value="Unassembled WGS sequence"/>
</dbReference>
<dbReference type="PANTHER" id="PTHR30273">
    <property type="entry name" value="PERIPLASMIC SIGNAL SENSOR AND SIGMA FACTOR ACTIVATOR FECR-RELATED"/>
    <property type="match status" value="1"/>
</dbReference>
<proteinExistence type="predicted"/>
<evidence type="ECO:0008006" key="6">
    <source>
        <dbReference type="Google" id="ProtNLM"/>
    </source>
</evidence>
<keyword evidence="1" id="KW-1133">Transmembrane helix</keyword>
<reference evidence="4 5" key="1">
    <citation type="submission" date="2020-08" db="EMBL/GenBank/DDBJ databases">
        <title>Genomic Encyclopedia of Type Strains, Phase IV (KMG-IV): sequencing the most valuable type-strain genomes for metagenomic binning, comparative biology and taxonomic classification.</title>
        <authorList>
            <person name="Goeker M."/>
        </authorList>
    </citation>
    <scope>NUCLEOTIDE SEQUENCE [LARGE SCALE GENOMIC DNA]</scope>
    <source>
        <strain evidence="4 5">DSM 102983</strain>
    </source>
</reference>
<dbReference type="Gene3D" id="2.60.120.1440">
    <property type="match status" value="1"/>
</dbReference>
<dbReference type="InterPro" id="IPR012373">
    <property type="entry name" value="Ferrdict_sens_TM"/>
</dbReference>
<dbReference type="EMBL" id="JACHOC010000001">
    <property type="protein sequence ID" value="MBB4620480.1"/>
    <property type="molecule type" value="Genomic_DNA"/>
</dbReference>
<name>A0ABR6KG46_9BACT</name>
<dbReference type="Pfam" id="PF04773">
    <property type="entry name" value="FecR"/>
    <property type="match status" value="1"/>
</dbReference>
<evidence type="ECO:0000313" key="4">
    <source>
        <dbReference type="EMBL" id="MBB4620480.1"/>
    </source>
</evidence>
<dbReference type="InterPro" id="IPR006860">
    <property type="entry name" value="FecR"/>
</dbReference>
<accession>A0ABR6KG46</accession>
<feature type="domain" description="Protein FecR C-terminal" evidence="3">
    <location>
        <begin position="331"/>
        <end position="398"/>
    </location>
</feature>
<organism evidence="4 5">
    <name type="scientific">Parabacteroides faecis</name>
    <dbReference type="NCBI Taxonomy" id="1217282"/>
    <lineage>
        <taxon>Bacteria</taxon>
        <taxon>Pseudomonadati</taxon>
        <taxon>Bacteroidota</taxon>
        <taxon>Bacteroidia</taxon>
        <taxon>Bacteroidales</taxon>
        <taxon>Tannerellaceae</taxon>
        <taxon>Parabacteroides</taxon>
    </lineage>
</organism>
<keyword evidence="1" id="KW-0472">Membrane</keyword>
<feature type="domain" description="FecR protein" evidence="2">
    <location>
        <begin position="195"/>
        <end position="287"/>
    </location>
</feature>
<feature type="transmembrane region" description="Helical" evidence="1">
    <location>
        <begin position="94"/>
        <end position="116"/>
    </location>
</feature>
<keyword evidence="1" id="KW-0812">Transmembrane</keyword>
<comment type="caution">
    <text evidence="4">The sequence shown here is derived from an EMBL/GenBank/DDBJ whole genome shotgun (WGS) entry which is preliminary data.</text>
</comment>
<sequence length="402" mass="46023">MDKDYTKYTADQLLNDDFFLKSESSPTAESLLFWQKQMAENKSLAAEIEVARLFLNAIRTNVNKTALPNSESEALWQCIEQKNNSTDRKSRQRYLLLSVIGIAASICILLSLGKYITLQSDKQETNYLSIIEAIPQSDSTSSKVQLILSNNEKMTIDGEDSQLEYKQEGSININSQKIEQIKKEKQKTTFNQLIVPVGKRSTVTFSDGTKIWVNSDSKVIYPVVFSEKEREIFVEGEIYLEVSKDEKKPFIVKTRQMDIKVLGTQFNVTAYDNEKDMQVVLVSGKVEIKSGNKHKDILSPNEMFRYDKEINQGTVSRVDIDDYVAWKDGYYQFKQQSLEVILKKLSRYYGVLLYCGEDINEVSCSGKLDLKEDLEDVLSSLKKAIPIEIEKKNESIEIKVKH</sequence>
<dbReference type="PANTHER" id="PTHR30273:SF2">
    <property type="entry name" value="PROTEIN FECR"/>
    <property type="match status" value="1"/>
</dbReference>
<dbReference type="InterPro" id="IPR032508">
    <property type="entry name" value="FecR_C"/>
</dbReference>
<dbReference type="Gene3D" id="3.55.50.30">
    <property type="match status" value="1"/>
</dbReference>
<keyword evidence="5" id="KW-1185">Reference proteome</keyword>
<dbReference type="RefSeq" id="WP_183668564.1">
    <property type="nucleotide sequence ID" value="NZ_BMPB01000010.1"/>
</dbReference>
<evidence type="ECO:0000256" key="1">
    <source>
        <dbReference type="SAM" id="Phobius"/>
    </source>
</evidence>
<evidence type="ECO:0000313" key="5">
    <source>
        <dbReference type="Proteomes" id="UP000533637"/>
    </source>
</evidence>
<dbReference type="Pfam" id="PF16344">
    <property type="entry name" value="FecR_C"/>
    <property type="match status" value="1"/>
</dbReference>
<gene>
    <name evidence="4" type="ORF">GGQ57_000354</name>
</gene>
<evidence type="ECO:0000259" key="2">
    <source>
        <dbReference type="Pfam" id="PF04773"/>
    </source>
</evidence>
<protein>
    <recommendedName>
        <fullName evidence="6">DUF4974 domain-containing protein</fullName>
    </recommendedName>
</protein>